<dbReference type="AlphaFoldDB" id="A0AB38PFP0"/>
<feature type="domain" description="Tubby C-terminal" evidence="1">
    <location>
        <begin position="20"/>
        <end position="175"/>
    </location>
</feature>
<sequence>MYTHKIGHVLSPKLKNIVDVDDPNKQLGTIKRFEIHGFEYLFIEDMRIFFKARWRIFNNEQRLVFKGRRKFPFITKKYIVNYFESEPRVTHDITIHQKLFPEKTDYPYFYFNDDCYTLRYDFFEWSTIVNEDTGSTIASWKLIREPNKQVYFELLDPTMAQHQLLFLGIFNTIFEY</sequence>
<proteinExistence type="predicted"/>
<dbReference type="RefSeq" id="WP_107613145.1">
    <property type="nucleotide sequence ID" value="NZ_JAHCOB010000003.1"/>
</dbReference>
<dbReference type="EMBL" id="VJMP01000002">
    <property type="protein sequence ID" value="TRL78646.1"/>
    <property type="molecule type" value="Genomic_DNA"/>
</dbReference>
<evidence type="ECO:0000313" key="3">
    <source>
        <dbReference type="Proteomes" id="UP000316594"/>
    </source>
</evidence>
<reference evidence="2 3" key="1">
    <citation type="submission" date="2019-07" db="EMBL/GenBank/DDBJ databases">
        <title>Genome Sequencing and Assembly of Staphylococcus haemolyticus SDA2.</title>
        <authorList>
            <person name="Emmons C.B."/>
            <person name="Park C."/>
            <person name="Sevigny J.L."/>
            <person name="Andam C."/>
        </authorList>
    </citation>
    <scope>NUCLEOTIDE SEQUENCE [LARGE SCALE GENOMIC DNA]</scope>
    <source>
        <strain evidence="2 3">SDA2</strain>
    </source>
</reference>
<evidence type="ECO:0000313" key="2">
    <source>
        <dbReference type="EMBL" id="TRL78646.1"/>
    </source>
</evidence>
<dbReference type="Pfam" id="PF23728">
    <property type="entry name" value="Tubby_C_like"/>
    <property type="match status" value="1"/>
</dbReference>
<accession>A0AB38PFP0</accession>
<name>A0AB38PFP0_STAHA</name>
<dbReference type="Proteomes" id="UP000316594">
    <property type="component" value="Unassembled WGS sequence"/>
</dbReference>
<dbReference type="InterPro" id="IPR056944">
    <property type="entry name" value="Tubby_C-like"/>
</dbReference>
<gene>
    <name evidence="2" type="ORF">FNL11_03460</name>
</gene>
<evidence type="ECO:0000259" key="1">
    <source>
        <dbReference type="Pfam" id="PF23728"/>
    </source>
</evidence>
<comment type="caution">
    <text evidence="2">The sequence shown here is derived from an EMBL/GenBank/DDBJ whole genome shotgun (WGS) entry which is preliminary data.</text>
</comment>
<protein>
    <recommendedName>
        <fullName evidence="1">Tubby C-terminal domain-containing protein</fullName>
    </recommendedName>
</protein>
<organism evidence="2 3">
    <name type="scientific">Staphylococcus haemolyticus</name>
    <dbReference type="NCBI Taxonomy" id="1283"/>
    <lineage>
        <taxon>Bacteria</taxon>
        <taxon>Bacillati</taxon>
        <taxon>Bacillota</taxon>
        <taxon>Bacilli</taxon>
        <taxon>Bacillales</taxon>
        <taxon>Staphylococcaceae</taxon>
        <taxon>Staphylococcus</taxon>
    </lineage>
</organism>